<keyword evidence="1" id="KW-0732">Signal</keyword>
<evidence type="ECO:0000256" key="1">
    <source>
        <dbReference type="SAM" id="SignalP"/>
    </source>
</evidence>
<proteinExistence type="predicted"/>
<reference evidence="2" key="1">
    <citation type="submission" date="2021-06" db="EMBL/GenBank/DDBJ databases">
        <title>Comparative genomics, transcriptomics and evolutionary studies reveal genomic signatures of adaptation to plant cell wall in hemibiotrophic fungi.</title>
        <authorList>
            <consortium name="DOE Joint Genome Institute"/>
            <person name="Baroncelli R."/>
            <person name="Diaz J.F."/>
            <person name="Benocci T."/>
            <person name="Peng M."/>
            <person name="Battaglia E."/>
            <person name="Haridas S."/>
            <person name="Andreopoulos W."/>
            <person name="Labutti K."/>
            <person name="Pangilinan J."/>
            <person name="Floch G.L."/>
            <person name="Makela M.R."/>
            <person name="Henrissat B."/>
            <person name="Grigoriev I.V."/>
            <person name="Crouch J.A."/>
            <person name="De Vries R.P."/>
            <person name="Sukno S.A."/>
            <person name="Thon M.R."/>
        </authorList>
    </citation>
    <scope>NUCLEOTIDE SEQUENCE</scope>
    <source>
        <strain evidence="2">MAFF235873</strain>
    </source>
</reference>
<feature type="chain" id="PRO_5041995375" description="Secreted protein" evidence="1">
    <location>
        <begin position="21"/>
        <end position="82"/>
    </location>
</feature>
<evidence type="ECO:0008006" key="4">
    <source>
        <dbReference type="Google" id="ProtNLM"/>
    </source>
</evidence>
<dbReference type="Proteomes" id="UP001232148">
    <property type="component" value="Unassembled WGS sequence"/>
</dbReference>
<sequence length="82" mass="8644">MTMITLSISFLLFFAQTVIGGGVQYSSIARPGDDPFPPSPQTATSPAQTVQGSFSVVHRSMRAAAGCAGQDGRTTQDYAMRT</sequence>
<name>A0AAD9HIV1_9PEZI</name>
<comment type="caution">
    <text evidence="2">The sequence shown here is derived from an EMBL/GenBank/DDBJ whole genome shotgun (WGS) entry which is preliminary data.</text>
</comment>
<evidence type="ECO:0000313" key="2">
    <source>
        <dbReference type="EMBL" id="KAK2029915.1"/>
    </source>
</evidence>
<evidence type="ECO:0000313" key="3">
    <source>
        <dbReference type="Proteomes" id="UP001232148"/>
    </source>
</evidence>
<dbReference type="EMBL" id="MU842857">
    <property type="protein sequence ID" value="KAK2029915.1"/>
    <property type="molecule type" value="Genomic_DNA"/>
</dbReference>
<keyword evidence="3" id="KW-1185">Reference proteome</keyword>
<protein>
    <recommendedName>
        <fullName evidence="4">Secreted protein</fullName>
    </recommendedName>
</protein>
<accession>A0AAD9HIV1</accession>
<gene>
    <name evidence="2" type="ORF">LX32DRAFT_638565</name>
</gene>
<feature type="signal peptide" evidence="1">
    <location>
        <begin position="1"/>
        <end position="20"/>
    </location>
</feature>
<organism evidence="2 3">
    <name type="scientific">Colletotrichum zoysiae</name>
    <dbReference type="NCBI Taxonomy" id="1216348"/>
    <lineage>
        <taxon>Eukaryota</taxon>
        <taxon>Fungi</taxon>
        <taxon>Dikarya</taxon>
        <taxon>Ascomycota</taxon>
        <taxon>Pezizomycotina</taxon>
        <taxon>Sordariomycetes</taxon>
        <taxon>Hypocreomycetidae</taxon>
        <taxon>Glomerellales</taxon>
        <taxon>Glomerellaceae</taxon>
        <taxon>Colletotrichum</taxon>
        <taxon>Colletotrichum graminicola species complex</taxon>
    </lineage>
</organism>
<dbReference type="AlphaFoldDB" id="A0AAD9HIV1"/>